<dbReference type="EMBL" id="CP136895">
    <property type="protein sequence ID" value="WOL11166.1"/>
    <property type="molecule type" value="Genomic_DNA"/>
</dbReference>
<dbReference type="PANTHER" id="PTHR31681">
    <property type="entry name" value="C2H2-LIKE ZINC FINGER PROTEIN"/>
    <property type="match status" value="1"/>
</dbReference>
<gene>
    <name evidence="3" type="ORF">Cni_G19927</name>
</gene>
<dbReference type="SUPFAM" id="SSF56399">
    <property type="entry name" value="ADP-ribosylation"/>
    <property type="match status" value="1"/>
</dbReference>
<evidence type="ECO:0000259" key="2">
    <source>
        <dbReference type="PROSITE" id="PS00028"/>
    </source>
</evidence>
<dbReference type="Proteomes" id="UP001327560">
    <property type="component" value="Chromosome 6"/>
</dbReference>
<evidence type="ECO:0000313" key="4">
    <source>
        <dbReference type="Proteomes" id="UP001327560"/>
    </source>
</evidence>
<feature type="domain" description="C2H2-type" evidence="2">
    <location>
        <begin position="205"/>
        <end position="226"/>
    </location>
</feature>
<feature type="compositionally biased region" description="Polar residues" evidence="1">
    <location>
        <begin position="45"/>
        <end position="54"/>
    </location>
</feature>
<feature type="region of interest" description="Disordered" evidence="1">
    <location>
        <begin position="1"/>
        <end position="64"/>
    </location>
</feature>
<reference evidence="3 4" key="1">
    <citation type="submission" date="2023-10" db="EMBL/GenBank/DDBJ databases">
        <title>Chromosome-scale genome assembly provides insights into flower coloration mechanisms of Canna indica.</title>
        <authorList>
            <person name="Li C."/>
        </authorList>
    </citation>
    <scope>NUCLEOTIDE SEQUENCE [LARGE SCALE GENOMIC DNA]</scope>
    <source>
        <tissue evidence="3">Flower</tissue>
    </source>
</reference>
<dbReference type="Gene3D" id="3.90.228.10">
    <property type="match status" value="1"/>
</dbReference>
<protein>
    <recommendedName>
        <fullName evidence="2">C2H2-type domain-containing protein</fullName>
    </recommendedName>
</protein>
<dbReference type="AlphaFoldDB" id="A0AAQ3QFQ9"/>
<dbReference type="InterPro" id="IPR013087">
    <property type="entry name" value="Znf_C2H2_type"/>
</dbReference>
<accession>A0AAQ3QFQ9</accession>
<dbReference type="PANTHER" id="PTHR31681:SF3">
    <property type="entry name" value="OS04G0690100 PROTEIN"/>
    <property type="match status" value="1"/>
</dbReference>
<evidence type="ECO:0000256" key="1">
    <source>
        <dbReference type="SAM" id="MobiDB-lite"/>
    </source>
</evidence>
<dbReference type="PROSITE" id="PS00028">
    <property type="entry name" value="ZINC_FINGER_C2H2_1"/>
    <property type="match status" value="1"/>
</dbReference>
<name>A0AAQ3QFQ9_9LILI</name>
<evidence type="ECO:0000313" key="3">
    <source>
        <dbReference type="EMBL" id="WOL11166.1"/>
    </source>
</evidence>
<sequence length="434" mass="47255">MTPSEQNPLELPSSMAETRKHHHKVSKRTHKASKHASCPTMAEESGTSKTINTSSKKEASHGSSWGSLRNLFSCRYQQEAKKKKRKKICNKFRCSVSLCRMRDSSSALSPETISNEVGNKLASKSSFDTSSRYLKTPPSNDISGAISASFSLNSSASITTPSSSSSSSFSSLGGSFRAMHLRGFSECYECHLLVDPSMRLNTSPCLECGEIFMKHDDLELHQIEKHAVSELGAEDSSRKIIEIIFQSSWLKKKTPACKIDRILKVQNTQKTIARFEEHRDSIKSSADKLQVKNSRCIADGNELLRFYSTTSACSLALGGSTNLCKSTSKCDLCSILRGGFKADELGKIQTMATSGAAHEAAAAARISSEGDDRAKRAMLMCRVIAGRVKKSQDDAREGCYDSVAGGAGSCSDADELFVFSPNAILPCFVVQYRG</sequence>
<proteinExistence type="predicted"/>
<keyword evidence="4" id="KW-1185">Reference proteome</keyword>
<organism evidence="3 4">
    <name type="scientific">Canna indica</name>
    <name type="common">Indian-shot</name>
    <dbReference type="NCBI Taxonomy" id="4628"/>
    <lineage>
        <taxon>Eukaryota</taxon>
        <taxon>Viridiplantae</taxon>
        <taxon>Streptophyta</taxon>
        <taxon>Embryophyta</taxon>
        <taxon>Tracheophyta</taxon>
        <taxon>Spermatophyta</taxon>
        <taxon>Magnoliopsida</taxon>
        <taxon>Liliopsida</taxon>
        <taxon>Zingiberales</taxon>
        <taxon>Cannaceae</taxon>
        <taxon>Canna</taxon>
    </lineage>
</organism>
<feature type="compositionally biased region" description="Basic residues" evidence="1">
    <location>
        <begin position="19"/>
        <end position="34"/>
    </location>
</feature>